<keyword evidence="9" id="KW-0472">Membrane</keyword>
<accession>A1WZG8</accession>
<comment type="catalytic activity">
    <reaction evidence="6 9">
        <text>lipid IVA (E. coli) + CMP-3-deoxy-beta-D-manno-octulosonate = alpha-Kdo-(2-&gt;6)-lipid IVA (E. coli) + CMP + H(+)</text>
        <dbReference type="Rhea" id="RHEA:28066"/>
        <dbReference type="ChEBI" id="CHEBI:15378"/>
        <dbReference type="ChEBI" id="CHEBI:58603"/>
        <dbReference type="ChEBI" id="CHEBI:60364"/>
        <dbReference type="ChEBI" id="CHEBI:60377"/>
        <dbReference type="ChEBI" id="CHEBI:85987"/>
        <dbReference type="EC" id="2.4.99.12"/>
    </reaction>
</comment>
<dbReference type="eggNOG" id="COG1519">
    <property type="taxonomic scope" value="Bacteria"/>
</dbReference>
<dbReference type="GO" id="GO:0005886">
    <property type="term" value="C:plasma membrane"/>
    <property type="evidence" value="ECO:0007669"/>
    <property type="project" value="UniProtKB-SubCell"/>
</dbReference>
<evidence type="ECO:0000256" key="9">
    <source>
        <dbReference type="RuleBase" id="RU365103"/>
    </source>
</evidence>
<dbReference type="RefSeq" id="WP_011815102.1">
    <property type="nucleotide sequence ID" value="NC_008789.1"/>
</dbReference>
<dbReference type="Gene3D" id="3.40.50.2000">
    <property type="entry name" value="Glycogen Phosphorylase B"/>
    <property type="match status" value="1"/>
</dbReference>
<dbReference type="EMBL" id="CP000544">
    <property type="protein sequence ID" value="ABM63080.1"/>
    <property type="molecule type" value="Genomic_DNA"/>
</dbReference>
<dbReference type="InterPro" id="IPR038107">
    <property type="entry name" value="Glycos_transf_N_sf"/>
</dbReference>
<evidence type="ECO:0000256" key="4">
    <source>
        <dbReference type="ARBA" id="ARBA00022679"/>
    </source>
</evidence>
<dbReference type="Gene3D" id="3.40.50.11720">
    <property type="entry name" value="3-Deoxy-D-manno-octulosonic-acid transferase, N-terminal domain"/>
    <property type="match status" value="1"/>
</dbReference>
<evidence type="ECO:0000256" key="8">
    <source>
        <dbReference type="PIRSR" id="PIRSR639901-2"/>
    </source>
</evidence>
<dbReference type="Proteomes" id="UP000000647">
    <property type="component" value="Chromosome"/>
</dbReference>
<protein>
    <recommendedName>
        <fullName evidence="3 9">3-deoxy-D-manno-octulosonic acid transferase</fullName>
        <shortName evidence="9">Kdo transferase</shortName>
        <ecNumber evidence="2 9">2.4.99.12</ecNumber>
    </recommendedName>
    <alternativeName>
        <fullName evidence="5 9">Lipid IV(A) 3-deoxy-D-manno-octulosonic acid transferase</fullName>
    </alternativeName>
</protein>
<dbReference type="GO" id="GO:0009245">
    <property type="term" value="P:lipid A biosynthetic process"/>
    <property type="evidence" value="ECO:0007669"/>
    <property type="project" value="TreeGrafter"/>
</dbReference>
<reference evidence="12" key="1">
    <citation type="submission" date="2006-12" db="EMBL/GenBank/DDBJ databases">
        <title>Complete sequence of Halorhodospira halophila SL1.</title>
        <authorList>
            <consortium name="US DOE Joint Genome Institute"/>
            <person name="Copeland A."/>
            <person name="Lucas S."/>
            <person name="Lapidus A."/>
            <person name="Barry K."/>
            <person name="Detter J.C."/>
            <person name="Glavina del Rio T."/>
            <person name="Hammon N."/>
            <person name="Israni S."/>
            <person name="Dalin E."/>
            <person name="Tice H."/>
            <person name="Pitluck S."/>
            <person name="Saunders E."/>
            <person name="Brettin T."/>
            <person name="Bruce D."/>
            <person name="Han C."/>
            <person name="Tapia R."/>
            <person name="Schmutz J."/>
            <person name="Larimer F."/>
            <person name="Land M."/>
            <person name="Hauser L."/>
            <person name="Kyrpides N."/>
            <person name="Mikhailova N."/>
            <person name="Hoff W."/>
            <person name="Richardson P."/>
        </authorList>
    </citation>
    <scope>NUCLEOTIDE SEQUENCE [LARGE SCALE GENOMIC DNA]</scope>
    <source>
        <strain evidence="12">DSM 244 / SL1</strain>
    </source>
</reference>
<evidence type="ECO:0000256" key="1">
    <source>
        <dbReference type="ARBA" id="ARBA00004713"/>
    </source>
</evidence>
<dbReference type="PANTHER" id="PTHR42755:SF1">
    <property type="entry name" value="3-DEOXY-D-MANNO-OCTULOSONIC ACID TRANSFERASE, MITOCHONDRIAL-RELATED"/>
    <property type="match status" value="1"/>
</dbReference>
<evidence type="ECO:0000313" key="11">
    <source>
        <dbReference type="EMBL" id="ABM63080.1"/>
    </source>
</evidence>
<keyword evidence="4 9" id="KW-0808">Transferase</keyword>
<evidence type="ECO:0000256" key="3">
    <source>
        <dbReference type="ARBA" id="ARBA00019077"/>
    </source>
</evidence>
<evidence type="ECO:0000256" key="5">
    <source>
        <dbReference type="ARBA" id="ARBA00031445"/>
    </source>
</evidence>
<evidence type="ECO:0000256" key="6">
    <source>
        <dbReference type="ARBA" id="ARBA00049183"/>
    </source>
</evidence>
<evidence type="ECO:0000256" key="7">
    <source>
        <dbReference type="PIRSR" id="PIRSR639901-1"/>
    </source>
</evidence>
<keyword evidence="9" id="KW-1003">Cell membrane</keyword>
<dbReference type="GO" id="GO:0009244">
    <property type="term" value="P:lipopolysaccharide core region biosynthetic process"/>
    <property type="evidence" value="ECO:0007669"/>
    <property type="project" value="UniProtKB-UniRule"/>
</dbReference>
<comment type="similarity">
    <text evidence="9">Belongs to the glycosyltransferase group 1 family.</text>
</comment>
<dbReference type="UniPathway" id="UPA00958"/>
<dbReference type="SUPFAM" id="SSF53756">
    <property type="entry name" value="UDP-Glycosyltransferase/glycogen phosphorylase"/>
    <property type="match status" value="1"/>
</dbReference>
<dbReference type="InterPro" id="IPR039901">
    <property type="entry name" value="Kdotransferase"/>
</dbReference>
<keyword evidence="9" id="KW-0448">Lipopolysaccharide biosynthesis</keyword>
<keyword evidence="12" id="KW-1185">Reference proteome</keyword>
<dbReference type="HOGENOM" id="CLU_036146_2_0_6"/>
<comment type="subcellular location">
    <subcellularLocation>
        <location evidence="9">Cell membrane</location>
    </subcellularLocation>
</comment>
<gene>
    <name evidence="11" type="ordered locus">Hhal_2317</name>
</gene>
<feature type="site" description="Transition state stabilizer" evidence="8">
    <location>
        <position position="207"/>
    </location>
</feature>
<evidence type="ECO:0000313" key="12">
    <source>
        <dbReference type="Proteomes" id="UP000000647"/>
    </source>
</evidence>
<dbReference type="KEGG" id="hha:Hhal_2317"/>
<evidence type="ECO:0000256" key="2">
    <source>
        <dbReference type="ARBA" id="ARBA00012621"/>
    </source>
</evidence>
<dbReference type="CAZy" id="GT30">
    <property type="family name" value="Glycosyltransferase Family 30"/>
</dbReference>
<dbReference type="EC" id="2.4.99.12" evidence="2 9"/>
<sequence>MLKPVYTTLLYGLAPLIWLWLRRSARQRGGPRMRRERRGHYGLPEVNHPLWLHCASVGEVRTAAPLIHALAARRPGLPLLVTTATATGAETAARVLPAGTRHAYLPLDWPGAVRRFLDAFEPRGAVILETEIWPNLYAATARRGIPLLLANARLSERTVEGATLVRRLQGEALTHVDLILARSDLDARRFAGFGVPAERLHTLGSLKLAPPITPAPEPFAFKRPALLAASTHDDEEIRIANAWAEARRERDVPQLLVIVPRHPERGPAIRQSLQQASFRVALRSAGEDWQWADIYVADTLGELESFMAGAETVIIGGSLIRRGGQNLVEPARLGKPILFGPHMSNFAEESERLLAAGGAQRFFDETDLRHAIAELARDPRARREMGEQAAATVQAAQDTAGLYADAILAHLESRPGAAPTER</sequence>
<dbReference type="STRING" id="349124.Hhal_2317"/>
<dbReference type="OrthoDB" id="9789797at2"/>
<comment type="function">
    <text evidence="9">Involved in lipopolysaccharide (LPS) biosynthesis. Catalyzes the transfer of 3-deoxy-D-manno-octulosonate (Kdo) residue(s) from CMP-Kdo to lipid IV(A), the tetraacyldisaccharide-1,4'-bisphosphate precursor of lipid A.</text>
</comment>
<dbReference type="AlphaFoldDB" id="A1WZG8"/>
<proteinExistence type="inferred from homology"/>
<dbReference type="GO" id="GO:0043842">
    <property type="term" value="F:Kdo transferase activity"/>
    <property type="evidence" value="ECO:0007669"/>
    <property type="project" value="UniProtKB-EC"/>
</dbReference>
<dbReference type="InterPro" id="IPR007507">
    <property type="entry name" value="Glycos_transf_N"/>
</dbReference>
<name>A1WZG8_HALHL</name>
<feature type="active site" description="Proton acceptor" evidence="7">
    <location>
        <position position="59"/>
    </location>
</feature>
<reference evidence="11 12" key="2">
    <citation type="journal article" date="2013" name="Stand. Genomic Sci.">
        <title>Complete genome sequence of Halorhodospira halophila SL1.</title>
        <authorList>
            <person name="Challacombe J.F."/>
            <person name="Majid S."/>
            <person name="Deole R."/>
            <person name="Brettin T.S."/>
            <person name="Bruce D."/>
            <person name="Delano S.F."/>
            <person name="Detter J.C."/>
            <person name="Gleasner C.D."/>
            <person name="Han C.S."/>
            <person name="Misra M."/>
            <person name="Reitenga K.G."/>
            <person name="Mikhailova N."/>
            <person name="Woyke T."/>
            <person name="Pitluck S."/>
            <person name="Nolan M."/>
            <person name="Land M.L."/>
            <person name="Saunders E."/>
            <person name="Tapia R."/>
            <person name="Lapidus A."/>
            <person name="Ivanova N."/>
            <person name="Hoff W.D."/>
        </authorList>
    </citation>
    <scope>NUCLEOTIDE SEQUENCE [LARGE SCALE GENOMIC DNA]</scope>
    <source>
        <strain evidence="12">DSM 244 / SL1</strain>
    </source>
</reference>
<feature type="site" description="Transition state stabilizer" evidence="8">
    <location>
        <position position="129"/>
    </location>
</feature>
<dbReference type="PANTHER" id="PTHR42755">
    <property type="entry name" value="3-DEOXY-MANNO-OCTULOSONATE CYTIDYLYLTRANSFERASE"/>
    <property type="match status" value="1"/>
</dbReference>
<comment type="pathway">
    <text evidence="1 9">Bacterial outer membrane biogenesis; LPS core biosynthesis.</text>
</comment>
<feature type="domain" description="3-deoxy-D-manno-octulosonic-acid transferase N-terminal" evidence="10">
    <location>
        <begin position="35"/>
        <end position="208"/>
    </location>
</feature>
<evidence type="ECO:0000259" key="10">
    <source>
        <dbReference type="Pfam" id="PF04413"/>
    </source>
</evidence>
<organism evidence="11 12">
    <name type="scientific">Halorhodospira halophila (strain DSM 244 / SL1)</name>
    <name type="common">Ectothiorhodospira halophila (strain DSM 244 / SL1)</name>
    <dbReference type="NCBI Taxonomy" id="349124"/>
    <lineage>
        <taxon>Bacteria</taxon>
        <taxon>Pseudomonadati</taxon>
        <taxon>Pseudomonadota</taxon>
        <taxon>Gammaproteobacteria</taxon>
        <taxon>Chromatiales</taxon>
        <taxon>Ectothiorhodospiraceae</taxon>
        <taxon>Halorhodospira</taxon>
    </lineage>
</organism>
<dbReference type="Pfam" id="PF04413">
    <property type="entry name" value="Glycos_transf_N"/>
    <property type="match status" value="1"/>
</dbReference>